<evidence type="ECO:0000313" key="2">
    <source>
        <dbReference type="Proteomes" id="UP000517916"/>
    </source>
</evidence>
<proteinExistence type="predicted"/>
<evidence type="ECO:0000313" key="1">
    <source>
        <dbReference type="EMBL" id="MBA8923997.1"/>
    </source>
</evidence>
<sequence length="112" mass="11257">MARDVPTPQAFVIDGVAPTYSAVSGNNDQVANNGRRLVHVKNGGGSSLTVTVGIGGAINGHSPTGVAVSIAAGADKFIGPFPASYNQADGTVYLDYSATASVTRAVLELPVV</sequence>
<name>A0ABR6BAY4_9PSEU</name>
<gene>
    <name evidence="1" type="ORF">BC739_001194</name>
</gene>
<reference evidence="1 2" key="1">
    <citation type="submission" date="2020-08" db="EMBL/GenBank/DDBJ databases">
        <title>Genomic Encyclopedia of Archaeal and Bacterial Type Strains, Phase II (KMG-II): from individual species to whole genera.</title>
        <authorList>
            <person name="Goeker M."/>
        </authorList>
    </citation>
    <scope>NUCLEOTIDE SEQUENCE [LARGE SCALE GENOMIC DNA]</scope>
    <source>
        <strain evidence="1 2">DSM 43850</strain>
    </source>
</reference>
<accession>A0ABR6BAY4</accession>
<dbReference type="RefSeq" id="WP_182836511.1">
    <property type="nucleotide sequence ID" value="NZ_BAAABQ010000065.1"/>
</dbReference>
<dbReference type="Proteomes" id="UP000517916">
    <property type="component" value="Unassembled WGS sequence"/>
</dbReference>
<organism evidence="1 2">
    <name type="scientific">Kutzneria viridogrisea</name>
    <dbReference type="NCBI Taxonomy" id="47990"/>
    <lineage>
        <taxon>Bacteria</taxon>
        <taxon>Bacillati</taxon>
        <taxon>Actinomycetota</taxon>
        <taxon>Actinomycetes</taxon>
        <taxon>Pseudonocardiales</taxon>
        <taxon>Pseudonocardiaceae</taxon>
        <taxon>Kutzneria</taxon>
    </lineage>
</organism>
<dbReference type="EMBL" id="JACJID010000001">
    <property type="protein sequence ID" value="MBA8923997.1"/>
    <property type="molecule type" value="Genomic_DNA"/>
</dbReference>
<protein>
    <submittedName>
        <fullName evidence="1">Uncharacterized protein</fullName>
    </submittedName>
</protein>
<comment type="caution">
    <text evidence="1">The sequence shown here is derived from an EMBL/GenBank/DDBJ whole genome shotgun (WGS) entry which is preliminary data.</text>
</comment>
<keyword evidence="2" id="KW-1185">Reference proteome</keyword>